<evidence type="ECO:0000256" key="12">
    <source>
        <dbReference type="ARBA" id="ARBA00023136"/>
    </source>
</evidence>
<comment type="caution">
    <text evidence="17">The sequence shown here is derived from an EMBL/GenBank/DDBJ whole genome shotgun (WGS) entry which is preliminary data.</text>
</comment>
<dbReference type="Proteomes" id="UP000812287">
    <property type="component" value="Unassembled WGS sequence"/>
</dbReference>
<dbReference type="InterPro" id="IPR017972">
    <property type="entry name" value="Cyt_P450_CS"/>
</dbReference>
<dbReference type="RefSeq" id="XP_043033667.1">
    <property type="nucleotide sequence ID" value="XM_043190692.1"/>
</dbReference>
<keyword evidence="5 14" id="KW-0349">Heme</keyword>
<dbReference type="Pfam" id="PF00067">
    <property type="entry name" value="p450"/>
    <property type="match status" value="1"/>
</dbReference>
<evidence type="ECO:0000256" key="13">
    <source>
        <dbReference type="ARBA" id="ARBA00023180"/>
    </source>
</evidence>
<dbReference type="GO" id="GO:0004497">
    <property type="term" value="F:monooxygenase activity"/>
    <property type="evidence" value="ECO:0007669"/>
    <property type="project" value="UniProtKB-KW"/>
</dbReference>
<protein>
    <submittedName>
        <fullName evidence="17">Cytochrome P450</fullName>
    </submittedName>
</protein>
<evidence type="ECO:0000256" key="9">
    <source>
        <dbReference type="ARBA" id="ARBA00023002"/>
    </source>
</evidence>
<gene>
    <name evidence="17" type="ORF">BT62DRAFT_997950</name>
</gene>
<feature type="transmembrane region" description="Helical" evidence="16">
    <location>
        <begin position="216"/>
        <end position="232"/>
    </location>
</feature>
<keyword evidence="11 15" id="KW-0503">Monooxygenase</keyword>
<keyword evidence="13" id="KW-0325">Glycoprotein</keyword>
<evidence type="ECO:0000256" key="6">
    <source>
        <dbReference type="ARBA" id="ARBA00022692"/>
    </source>
</evidence>
<dbReference type="GO" id="GO:0016020">
    <property type="term" value="C:membrane"/>
    <property type="evidence" value="ECO:0007669"/>
    <property type="project" value="UniProtKB-SubCell"/>
</dbReference>
<dbReference type="SUPFAM" id="SSF48264">
    <property type="entry name" value="Cytochrome P450"/>
    <property type="match status" value="1"/>
</dbReference>
<evidence type="ECO:0000256" key="4">
    <source>
        <dbReference type="ARBA" id="ARBA00010617"/>
    </source>
</evidence>
<name>A0A9P8AMT5_9AGAR</name>
<keyword evidence="7 14" id="KW-0479">Metal-binding</keyword>
<dbReference type="GeneID" id="66112989"/>
<dbReference type="Gene3D" id="1.10.630.10">
    <property type="entry name" value="Cytochrome P450"/>
    <property type="match status" value="1"/>
</dbReference>
<evidence type="ECO:0000256" key="11">
    <source>
        <dbReference type="ARBA" id="ARBA00023033"/>
    </source>
</evidence>
<dbReference type="PRINTS" id="PR00463">
    <property type="entry name" value="EP450I"/>
</dbReference>
<dbReference type="AlphaFoldDB" id="A0A9P8AMT5"/>
<sequence length="404" mass="44437">MLMFPFLIFVEHIAECSINTFNLVRFRLTILGKRRRLSCSSSFSNLPMTLNTTFASELGVFSWVVFHNNGSIIIKTVYGYDIDPSGDPFVDLGDRGMESVRRAANVGSFLVDYIPSLKYLPRKASHSFWFPGTQFMKLAEDWTACVNDVKEMLFKLTSEQLANGITSTSFVSESLEKMKEAGIFNSETDLEILKNAAGVAFAAVALLIVAGADTTVSTVLAAMLAFVLYLGVQAKAQAKLDIVPSYIETIVSEALQWNPIVPLGVAHAALKEDIYRGYYIPAGTTVIGNVWTILHDEKDYPDPLAFNPDRFMPEDGKELPPEPTTTFGFGRRICLGRYLAVNSAWIAIASILSTLTFSKAVGPAGQVIEPSDVFTDAFISFPLPFKCTIKTRSAQAEELISGRL</sequence>
<comment type="cofactor">
    <cofactor evidence="1 14">
        <name>heme</name>
        <dbReference type="ChEBI" id="CHEBI:30413"/>
    </cofactor>
</comment>
<evidence type="ECO:0000256" key="16">
    <source>
        <dbReference type="SAM" id="Phobius"/>
    </source>
</evidence>
<dbReference type="PANTHER" id="PTHR46300:SF2">
    <property type="entry name" value="CYTOCHROME P450 MONOOXYGENASE ALNH-RELATED"/>
    <property type="match status" value="1"/>
</dbReference>
<evidence type="ECO:0000256" key="1">
    <source>
        <dbReference type="ARBA" id="ARBA00001971"/>
    </source>
</evidence>
<evidence type="ECO:0000256" key="8">
    <source>
        <dbReference type="ARBA" id="ARBA00022989"/>
    </source>
</evidence>
<keyword evidence="6 16" id="KW-0812">Transmembrane</keyword>
<keyword evidence="12 16" id="KW-0472">Membrane</keyword>
<evidence type="ECO:0000256" key="5">
    <source>
        <dbReference type="ARBA" id="ARBA00022617"/>
    </source>
</evidence>
<dbReference type="InterPro" id="IPR050364">
    <property type="entry name" value="Cytochrome_P450_fung"/>
</dbReference>
<dbReference type="EMBL" id="MU250576">
    <property type="protein sequence ID" value="KAG7440167.1"/>
    <property type="molecule type" value="Genomic_DNA"/>
</dbReference>
<dbReference type="GO" id="GO:0016705">
    <property type="term" value="F:oxidoreductase activity, acting on paired donors, with incorporation or reduction of molecular oxygen"/>
    <property type="evidence" value="ECO:0007669"/>
    <property type="project" value="InterPro"/>
</dbReference>
<dbReference type="PROSITE" id="PS00086">
    <property type="entry name" value="CYTOCHROME_P450"/>
    <property type="match status" value="1"/>
</dbReference>
<proteinExistence type="inferred from homology"/>
<comment type="pathway">
    <text evidence="3">Secondary metabolite biosynthesis.</text>
</comment>
<accession>A0A9P8AMT5</accession>
<evidence type="ECO:0000256" key="15">
    <source>
        <dbReference type="RuleBase" id="RU000461"/>
    </source>
</evidence>
<comment type="subcellular location">
    <subcellularLocation>
        <location evidence="2">Membrane</location>
        <topology evidence="2">Single-pass membrane protein</topology>
    </subcellularLocation>
</comment>
<dbReference type="PANTHER" id="PTHR46300">
    <property type="entry name" value="P450, PUTATIVE (EUROFUNG)-RELATED-RELATED"/>
    <property type="match status" value="1"/>
</dbReference>
<dbReference type="OrthoDB" id="2789670at2759"/>
<dbReference type="InterPro" id="IPR036396">
    <property type="entry name" value="Cyt_P450_sf"/>
</dbReference>
<evidence type="ECO:0000256" key="2">
    <source>
        <dbReference type="ARBA" id="ARBA00004167"/>
    </source>
</evidence>
<dbReference type="InterPro" id="IPR002401">
    <property type="entry name" value="Cyt_P450_E_grp-I"/>
</dbReference>
<evidence type="ECO:0000313" key="18">
    <source>
        <dbReference type="Proteomes" id="UP000812287"/>
    </source>
</evidence>
<comment type="similarity">
    <text evidence="4 15">Belongs to the cytochrome P450 family.</text>
</comment>
<reference evidence="17" key="1">
    <citation type="submission" date="2020-11" db="EMBL/GenBank/DDBJ databases">
        <title>Adaptations for nitrogen fixation in a non-lichenized fungal sporocarp promotes dispersal by wood-feeding termites.</title>
        <authorList>
            <consortium name="DOE Joint Genome Institute"/>
            <person name="Koch R.A."/>
            <person name="Yoon G."/>
            <person name="Arayal U."/>
            <person name="Lail K."/>
            <person name="Amirebrahimi M."/>
            <person name="Labutti K."/>
            <person name="Lipzen A."/>
            <person name="Riley R."/>
            <person name="Barry K."/>
            <person name="Henrissat B."/>
            <person name="Grigoriev I.V."/>
            <person name="Herr J.R."/>
            <person name="Aime M.C."/>
        </authorList>
    </citation>
    <scope>NUCLEOTIDE SEQUENCE</scope>
    <source>
        <strain evidence="17">MCA 3950</strain>
    </source>
</reference>
<organism evidence="17 18">
    <name type="scientific">Guyanagaster necrorhizus</name>
    <dbReference type="NCBI Taxonomy" id="856835"/>
    <lineage>
        <taxon>Eukaryota</taxon>
        <taxon>Fungi</taxon>
        <taxon>Dikarya</taxon>
        <taxon>Basidiomycota</taxon>
        <taxon>Agaricomycotina</taxon>
        <taxon>Agaricomycetes</taxon>
        <taxon>Agaricomycetidae</taxon>
        <taxon>Agaricales</taxon>
        <taxon>Marasmiineae</taxon>
        <taxon>Physalacriaceae</taxon>
        <taxon>Guyanagaster</taxon>
    </lineage>
</organism>
<dbReference type="PRINTS" id="PR00385">
    <property type="entry name" value="P450"/>
</dbReference>
<evidence type="ECO:0000256" key="10">
    <source>
        <dbReference type="ARBA" id="ARBA00023004"/>
    </source>
</evidence>
<dbReference type="InterPro" id="IPR001128">
    <property type="entry name" value="Cyt_P450"/>
</dbReference>
<keyword evidence="9 15" id="KW-0560">Oxidoreductase</keyword>
<keyword evidence="8 16" id="KW-1133">Transmembrane helix</keyword>
<dbReference type="GO" id="GO:0005506">
    <property type="term" value="F:iron ion binding"/>
    <property type="evidence" value="ECO:0007669"/>
    <property type="project" value="InterPro"/>
</dbReference>
<keyword evidence="18" id="KW-1185">Reference proteome</keyword>
<evidence type="ECO:0000313" key="17">
    <source>
        <dbReference type="EMBL" id="KAG7440167.1"/>
    </source>
</evidence>
<evidence type="ECO:0000256" key="7">
    <source>
        <dbReference type="ARBA" id="ARBA00022723"/>
    </source>
</evidence>
<evidence type="ECO:0000256" key="14">
    <source>
        <dbReference type="PIRSR" id="PIRSR602401-1"/>
    </source>
</evidence>
<evidence type="ECO:0000256" key="3">
    <source>
        <dbReference type="ARBA" id="ARBA00005179"/>
    </source>
</evidence>
<feature type="binding site" description="axial binding residue" evidence="14">
    <location>
        <position position="334"/>
    </location>
    <ligand>
        <name>heme</name>
        <dbReference type="ChEBI" id="CHEBI:30413"/>
    </ligand>
    <ligandPart>
        <name>Fe</name>
        <dbReference type="ChEBI" id="CHEBI:18248"/>
    </ligandPart>
</feature>
<dbReference type="GO" id="GO:0020037">
    <property type="term" value="F:heme binding"/>
    <property type="evidence" value="ECO:0007669"/>
    <property type="project" value="InterPro"/>
</dbReference>
<keyword evidence="10 14" id="KW-0408">Iron</keyword>